<keyword evidence="1" id="KW-0472">Membrane</keyword>
<evidence type="ECO:0000256" key="1">
    <source>
        <dbReference type="SAM" id="Phobius"/>
    </source>
</evidence>
<name>A0A1G2R1J2_9BACT</name>
<feature type="transmembrane region" description="Helical" evidence="1">
    <location>
        <begin position="51"/>
        <end position="68"/>
    </location>
</feature>
<sequence length="106" mass="11759">MKELRLIYAGAVSAIVTIIAVTAVTIIAELAQPFKDFLKSLTGHHWITKSWFTITLFVVLFIIIALMVRTPSPGRVGRVLTWLIIVTIIASLALLGFFVWEFTSAV</sequence>
<feature type="transmembrane region" description="Helical" evidence="1">
    <location>
        <begin position="80"/>
        <end position="100"/>
    </location>
</feature>
<protein>
    <submittedName>
        <fullName evidence="2">Uncharacterized protein</fullName>
    </submittedName>
</protein>
<comment type="caution">
    <text evidence="2">The sequence shown here is derived from an EMBL/GenBank/DDBJ whole genome shotgun (WGS) entry which is preliminary data.</text>
</comment>
<gene>
    <name evidence="2" type="ORF">A2672_01160</name>
</gene>
<dbReference type="STRING" id="1802448.A2672_01160"/>
<organism evidence="2 3">
    <name type="scientific">Candidatus Wildermuthbacteria bacterium RIFCSPHIGHO2_01_FULL_49_22b</name>
    <dbReference type="NCBI Taxonomy" id="1802448"/>
    <lineage>
        <taxon>Bacteria</taxon>
        <taxon>Candidatus Wildermuthiibacteriota</taxon>
    </lineage>
</organism>
<feature type="transmembrane region" description="Helical" evidence="1">
    <location>
        <begin position="7"/>
        <end position="31"/>
    </location>
</feature>
<evidence type="ECO:0000313" key="3">
    <source>
        <dbReference type="Proteomes" id="UP000178065"/>
    </source>
</evidence>
<keyword evidence="1" id="KW-0812">Transmembrane</keyword>
<dbReference type="EMBL" id="MHTT01000006">
    <property type="protein sequence ID" value="OHA66112.1"/>
    <property type="molecule type" value="Genomic_DNA"/>
</dbReference>
<evidence type="ECO:0000313" key="2">
    <source>
        <dbReference type="EMBL" id="OHA66112.1"/>
    </source>
</evidence>
<dbReference type="AlphaFoldDB" id="A0A1G2R1J2"/>
<reference evidence="2 3" key="1">
    <citation type="journal article" date="2016" name="Nat. Commun.">
        <title>Thousands of microbial genomes shed light on interconnected biogeochemical processes in an aquifer system.</title>
        <authorList>
            <person name="Anantharaman K."/>
            <person name="Brown C.T."/>
            <person name="Hug L.A."/>
            <person name="Sharon I."/>
            <person name="Castelle C.J."/>
            <person name="Probst A.J."/>
            <person name="Thomas B.C."/>
            <person name="Singh A."/>
            <person name="Wilkins M.J."/>
            <person name="Karaoz U."/>
            <person name="Brodie E.L."/>
            <person name="Williams K.H."/>
            <person name="Hubbard S.S."/>
            <person name="Banfield J.F."/>
        </authorList>
    </citation>
    <scope>NUCLEOTIDE SEQUENCE [LARGE SCALE GENOMIC DNA]</scope>
</reference>
<accession>A0A1G2R1J2</accession>
<proteinExistence type="predicted"/>
<dbReference type="Proteomes" id="UP000178065">
    <property type="component" value="Unassembled WGS sequence"/>
</dbReference>
<keyword evidence="1" id="KW-1133">Transmembrane helix</keyword>